<evidence type="ECO:0000256" key="1">
    <source>
        <dbReference type="ARBA" id="ARBA00001946"/>
    </source>
</evidence>
<dbReference type="EMBL" id="JAZHPZ010000003">
    <property type="protein sequence ID" value="MEF2965939.1"/>
    <property type="molecule type" value="Genomic_DNA"/>
</dbReference>
<name>A0ABU7VST0_9BACL</name>
<dbReference type="Gene3D" id="1.10.150.750">
    <property type="match status" value="1"/>
</dbReference>
<dbReference type="NCBIfam" id="TIGR01549">
    <property type="entry name" value="HAD-SF-IA-v1"/>
    <property type="match status" value="1"/>
</dbReference>
<organism evidence="4 5">
    <name type="scientific">Paenibacillus haidiansis</name>
    <dbReference type="NCBI Taxonomy" id="1574488"/>
    <lineage>
        <taxon>Bacteria</taxon>
        <taxon>Bacillati</taxon>
        <taxon>Bacillota</taxon>
        <taxon>Bacilli</taxon>
        <taxon>Bacillales</taxon>
        <taxon>Paenibacillaceae</taxon>
        <taxon>Paenibacillus</taxon>
    </lineage>
</organism>
<evidence type="ECO:0000313" key="5">
    <source>
        <dbReference type="Proteomes" id="UP001306950"/>
    </source>
</evidence>
<gene>
    <name evidence="4" type="ORF">V3851_08865</name>
</gene>
<dbReference type="InterPro" id="IPR036412">
    <property type="entry name" value="HAD-like_sf"/>
</dbReference>
<dbReference type="SFLD" id="SFLDG01129">
    <property type="entry name" value="C1.5:_HAD__Beta-PGM__Phosphata"/>
    <property type="match status" value="1"/>
</dbReference>
<comment type="caution">
    <text evidence="4">The sequence shown here is derived from an EMBL/GenBank/DDBJ whole genome shotgun (WGS) entry which is preliminary data.</text>
</comment>
<dbReference type="Pfam" id="PF13419">
    <property type="entry name" value="HAD_2"/>
    <property type="match status" value="1"/>
</dbReference>
<protein>
    <submittedName>
        <fullName evidence="4">HAD family hydrolase</fullName>
        <ecNumber evidence="4">3.1.3.-</ecNumber>
    </submittedName>
</protein>
<proteinExistence type="predicted"/>
<dbReference type="RefSeq" id="WP_331846162.1">
    <property type="nucleotide sequence ID" value="NZ_JAZHPZ010000003.1"/>
</dbReference>
<dbReference type="Proteomes" id="UP001306950">
    <property type="component" value="Unassembled WGS sequence"/>
</dbReference>
<keyword evidence="5" id="KW-1185">Reference proteome</keyword>
<comment type="cofactor">
    <cofactor evidence="1">
        <name>Mg(2+)</name>
        <dbReference type="ChEBI" id="CHEBI:18420"/>
    </cofactor>
</comment>
<evidence type="ECO:0000256" key="2">
    <source>
        <dbReference type="ARBA" id="ARBA00022801"/>
    </source>
</evidence>
<sequence>MDQTEIFPNENVVKGIRAICCDCYDTLIELNQPFEQIRKFITDHLDTFYPNVSSSAFFGKFLRFRAVLSSELEFRRGIDLLEESIIKTCISFEVSDFSGPFKMYVERLFVSCKAYPDVHKFIENMRKFYKLGLLTNADNDLLSQTIIKNGLNMDFVITSEDARSNKPSRRIFDYAMEKLDLTPAQILMIGDSQTDDLMGAGRLGIPTAWINRRGESLKPEIPAPLFEVRSLSELMLLLVQ</sequence>
<dbReference type="PANTHER" id="PTHR46470">
    <property type="entry name" value="N-ACYLNEURAMINATE-9-PHOSPHATASE"/>
    <property type="match status" value="1"/>
</dbReference>
<evidence type="ECO:0000256" key="3">
    <source>
        <dbReference type="ARBA" id="ARBA00022842"/>
    </source>
</evidence>
<dbReference type="InterPro" id="IPR041492">
    <property type="entry name" value="HAD_2"/>
</dbReference>
<dbReference type="InterPro" id="IPR023214">
    <property type="entry name" value="HAD_sf"/>
</dbReference>
<dbReference type="EC" id="3.1.3.-" evidence="4"/>
<dbReference type="SUPFAM" id="SSF56784">
    <property type="entry name" value="HAD-like"/>
    <property type="match status" value="1"/>
</dbReference>
<keyword evidence="2 4" id="KW-0378">Hydrolase</keyword>
<reference evidence="4 5" key="1">
    <citation type="submission" date="2024-02" db="EMBL/GenBank/DDBJ databases">
        <title>A nitrogen-fixing paenibacillus bacterium.</title>
        <authorList>
            <person name="Zhang W.L."/>
            <person name="Chen S.F."/>
        </authorList>
    </citation>
    <scope>NUCLEOTIDE SEQUENCE [LARGE SCALE GENOMIC DNA]</scope>
    <source>
        <strain evidence="4 5">M1</strain>
    </source>
</reference>
<keyword evidence="3" id="KW-0460">Magnesium</keyword>
<dbReference type="Gene3D" id="3.40.50.1000">
    <property type="entry name" value="HAD superfamily/HAD-like"/>
    <property type="match status" value="1"/>
</dbReference>
<accession>A0ABU7VST0</accession>
<evidence type="ECO:0000313" key="4">
    <source>
        <dbReference type="EMBL" id="MEF2965939.1"/>
    </source>
</evidence>
<dbReference type="InterPro" id="IPR006439">
    <property type="entry name" value="HAD-SF_hydro_IA"/>
</dbReference>
<dbReference type="GO" id="GO:0016787">
    <property type="term" value="F:hydrolase activity"/>
    <property type="evidence" value="ECO:0007669"/>
    <property type="project" value="UniProtKB-KW"/>
</dbReference>
<dbReference type="SFLD" id="SFLDS00003">
    <property type="entry name" value="Haloacid_Dehalogenase"/>
    <property type="match status" value="1"/>
</dbReference>
<dbReference type="InterPro" id="IPR051400">
    <property type="entry name" value="HAD-like_hydrolase"/>
</dbReference>